<gene>
    <name evidence="2" type="ORF">SE16_09950</name>
</gene>
<dbReference type="RefSeq" id="WP_060687556.1">
    <property type="nucleotide sequence ID" value="NZ_LGKN01000005.1"/>
</dbReference>
<feature type="chain" id="PRO_5006133937" evidence="1">
    <location>
        <begin position="27"/>
        <end position="166"/>
    </location>
</feature>
<dbReference type="PROSITE" id="PS51257">
    <property type="entry name" value="PROKAR_LIPOPROTEIN"/>
    <property type="match status" value="1"/>
</dbReference>
<dbReference type="Proteomes" id="UP000050502">
    <property type="component" value="Unassembled WGS sequence"/>
</dbReference>
<comment type="caution">
    <text evidence="2">The sequence shown here is derived from an EMBL/GenBank/DDBJ whole genome shotgun (WGS) entry which is preliminary data.</text>
</comment>
<dbReference type="EMBL" id="LGKN01000005">
    <property type="protein sequence ID" value="KPL87856.1"/>
    <property type="molecule type" value="Genomic_DNA"/>
</dbReference>
<organism evidence="2 3">
    <name type="scientific">Ardenticatena maritima</name>
    <dbReference type="NCBI Taxonomy" id="872965"/>
    <lineage>
        <taxon>Bacteria</taxon>
        <taxon>Bacillati</taxon>
        <taxon>Chloroflexota</taxon>
        <taxon>Ardenticatenia</taxon>
        <taxon>Ardenticatenales</taxon>
        <taxon>Ardenticatenaceae</taxon>
        <taxon>Ardenticatena</taxon>
    </lineage>
</organism>
<reference evidence="2 3" key="1">
    <citation type="submission" date="2015-07" db="EMBL/GenBank/DDBJ databases">
        <title>Whole genome sequence of Ardenticatena maritima DSM 23922.</title>
        <authorList>
            <person name="Hemp J."/>
            <person name="Ward L.M."/>
            <person name="Pace L.A."/>
            <person name="Fischer W.W."/>
        </authorList>
    </citation>
    <scope>NUCLEOTIDE SEQUENCE [LARGE SCALE GENOMIC DNA]</scope>
    <source>
        <strain evidence="2 3">110S</strain>
    </source>
</reference>
<feature type="signal peptide" evidence="1">
    <location>
        <begin position="1"/>
        <end position="26"/>
    </location>
</feature>
<sequence>MRRWLLFMLSLLMLSGCGWFDGFAPAASFDTNNAEREAWNALGITSYRLLVEVEKYNERRQVEAVVRDGRLEQAVLRYWNDEARDWEAPQVLSEERGEPYTVPGLFEMVGGQLAGQQRGVSARYDETYHFPTLIRLGNVHDQNGAVLRDTEVVVRVLEFEPLEPSP</sequence>
<evidence type="ECO:0000313" key="3">
    <source>
        <dbReference type="Proteomes" id="UP000050502"/>
    </source>
</evidence>
<name>A0A0P6YVA7_9CHLR</name>
<protein>
    <submittedName>
        <fullName evidence="2">Uncharacterized protein</fullName>
    </submittedName>
</protein>
<keyword evidence="1" id="KW-0732">Signal</keyword>
<dbReference type="AlphaFoldDB" id="A0A0P6YVA7"/>
<accession>A0A0P6YVA7</accession>
<dbReference type="Pfam" id="PF19671">
    <property type="entry name" value="DUF6174"/>
    <property type="match status" value="1"/>
</dbReference>
<dbReference type="InterPro" id="IPR046172">
    <property type="entry name" value="DUF6174"/>
</dbReference>
<evidence type="ECO:0000313" key="2">
    <source>
        <dbReference type="EMBL" id="KPL87856.1"/>
    </source>
</evidence>
<proteinExistence type="predicted"/>
<evidence type="ECO:0000256" key="1">
    <source>
        <dbReference type="SAM" id="SignalP"/>
    </source>
</evidence>